<evidence type="ECO:0000313" key="4">
    <source>
        <dbReference type="Proteomes" id="UP000031516"/>
    </source>
</evidence>
<dbReference type="InterPro" id="IPR006880">
    <property type="entry name" value="INO80B_C"/>
</dbReference>
<feature type="compositionally biased region" description="Acidic residues" evidence="1">
    <location>
        <begin position="117"/>
        <end position="128"/>
    </location>
</feature>
<gene>
    <name evidence="3" type="ORF">KLDO_g2369</name>
</gene>
<feature type="region of interest" description="Disordered" evidence="1">
    <location>
        <begin position="309"/>
        <end position="339"/>
    </location>
</feature>
<dbReference type="SMART" id="SM01406">
    <property type="entry name" value="PAPA-1"/>
    <property type="match status" value="1"/>
</dbReference>
<feature type="compositionally biased region" description="Acidic residues" evidence="1">
    <location>
        <begin position="1"/>
        <end position="13"/>
    </location>
</feature>
<feature type="domain" description="INO80 complex subunit B-like conserved region" evidence="2">
    <location>
        <begin position="275"/>
        <end position="360"/>
    </location>
</feature>
<dbReference type="Pfam" id="PF04795">
    <property type="entry name" value="PAPA-1"/>
    <property type="match status" value="1"/>
</dbReference>
<dbReference type="Proteomes" id="UP000031516">
    <property type="component" value="Unassembled WGS sequence"/>
</dbReference>
<feature type="compositionally biased region" description="Acidic residues" evidence="1">
    <location>
        <begin position="146"/>
        <end position="226"/>
    </location>
</feature>
<reference evidence="3 4" key="1">
    <citation type="submission" date="2014-03" db="EMBL/GenBank/DDBJ databases">
        <title>The genome of Kluyveromyces dobzhanskii.</title>
        <authorList>
            <person name="Nystedt B."/>
            <person name="Astrom S."/>
        </authorList>
    </citation>
    <scope>NUCLEOTIDE SEQUENCE [LARGE SCALE GENOMIC DNA]</scope>
    <source>
        <strain evidence="3 4">CBS 2104</strain>
    </source>
</reference>
<evidence type="ECO:0000313" key="3">
    <source>
        <dbReference type="EMBL" id="CDO94087.1"/>
    </source>
</evidence>
<keyword evidence="4" id="KW-1185">Reference proteome</keyword>
<accession>A0A0A8L5B7</accession>
<dbReference type="OrthoDB" id="2021186at2759"/>
<sequence>MDSDLSSVEEFEDSAALVDSSEEEIHSEPENMAETYYRDGDEEMDDFPDEEEDEVEAEEDEYHEEVEYEPVTKRAATKVHKVRKPKRQAAVKQTKDTPIPSRQSSRVRKHVDYDQTINDEEFLEEALQEEEKPITIKKKKSKIELIEDDQDDLDDDDDLGGDEVDDGNGNENGDEIDDGENEEDLDEDLDDQEDVESPGFDAEDDDEIMNNGDEVDVDDTGADEDGVPGSPDYSTSETPETHAVKNQQRRSQMLENLIGFQAKRHGNRKELTEEEIQLRKAETTRKRKNFIEKRLEEEKQDVLNKLLKRRAAKTKSDPKAVDQTGSEDQSDVGYTKQKRPYITVGMTRTIINKSQITYSLP</sequence>
<feature type="region of interest" description="Disordered" evidence="1">
    <location>
        <begin position="1"/>
        <end position="253"/>
    </location>
</feature>
<proteinExistence type="predicted"/>
<dbReference type="AlphaFoldDB" id="A0A0A8L5B7"/>
<evidence type="ECO:0000256" key="1">
    <source>
        <dbReference type="SAM" id="MobiDB-lite"/>
    </source>
</evidence>
<dbReference type="EMBL" id="CCBQ010000033">
    <property type="protein sequence ID" value="CDO94087.1"/>
    <property type="molecule type" value="Genomic_DNA"/>
</dbReference>
<feature type="compositionally biased region" description="Polar residues" evidence="1">
    <location>
        <begin position="232"/>
        <end position="253"/>
    </location>
</feature>
<comment type="caution">
    <text evidence="3">The sequence shown here is derived from an EMBL/GenBank/DDBJ whole genome shotgun (WGS) entry which is preliminary data.</text>
</comment>
<evidence type="ECO:0000259" key="2">
    <source>
        <dbReference type="SMART" id="SM01406"/>
    </source>
</evidence>
<dbReference type="GO" id="GO:0031011">
    <property type="term" value="C:Ino80 complex"/>
    <property type="evidence" value="ECO:0007669"/>
    <property type="project" value="InterPro"/>
</dbReference>
<name>A0A0A8L5B7_9SACH</name>
<organism evidence="3 4">
    <name type="scientific">Kluyveromyces dobzhanskii CBS 2104</name>
    <dbReference type="NCBI Taxonomy" id="1427455"/>
    <lineage>
        <taxon>Eukaryota</taxon>
        <taxon>Fungi</taxon>
        <taxon>Dikarya</taxon>
        <taxon>Ascomycota</taxon>
        <taxon>Saccharomycotina</taxon>
        <taxon>Saccharomycetes</taxon>
        <taxon>Saccharomycetales</taxon>
        <taxon>Saccharomycetaceae</taxon>
        <taxon>Kluyveromyces</taxon>
    </lineage>
</organism>
<feature type="compositionally biased region" description="Basic residues" evidence="1">
    <location>
        <begin position="75"/>
        <end position="89"/>
    </location>
</feature>
<feature type="compositionally biased region" description="Acidic residues" evidence="1">
    <location>
        <begin position="40"/>
        <end position="68"/>
    </location>
</feature>
<protein>
    <submittedName>
        <fullName evidence="3">WGS project CCBQ000000000 data, contig 00266</fullName>
    </submittedName>
</protein>